<dbReference type="SUPFAM" id="SSF51445">
    <property type="entry name" value="(Trans)glycosidases"/>
    <property type="match status" value="1"/>
</dbReference>
<dbReference type="EMBL" id="FQXR01000002">
    <property type="protein sequence ID" value="SHH46425.1"/>
    <property type="molecule type" value="Genomic_DNA"/>
</dbReference>
<keyword evidence="4" id="KW-1185">Reference proteome</keyword>
<gene>
    <name evidence="3" type="ORF">SAMN02745180_00388</name>
</gene>
<dbReference type="Pfam" id="PF05913">
    <property type="entry name" value="MupG_C"/>
    <property type="match status" value="1"/>
</dbReference>
<dbReference type="InterPro" id="IPR043894">
    <property type="entry name" value="MupG_C"/>
</dbReference>
<evidence type="ECO:0000259" key="1">
    <source>
        <dbReference type="Pfam" id="PF05913"/>
    </source>
</evidence>
<name>A0A1M5T6P4_9FIRM</name>
<dbReference type="STRING" id="1123281.SAMN02745180_00388"/>
<dbReference type="InterPro" id="IPR017853">
    <property type="entry name" value="GH"/>
</dbReference>
<evidence type="ECO:0008006" key="5">
    <source>
        <dbReference type="Google" id="ProtNLM"/>
    </source>
</evidence>
<dbReference type="PANTHER" id="PTHR38435">
    <property type="match status" value="1"/>
</dbReference>
<organism evidence="3 4">
    <name type="scientific">Sporanaerobacter acetigenes DSM 13106</name>
    <dbReference type="NCBI Taxonomy" id="1123281"/>
    <lineage>
        <taxon>Bacteria</taxon>
        <taxon>Bacillati</taxon>
        <taxon>Bacillota</taxon>
        <taxon>Tissierellia</taxon>
        <taxon>Tissierellales</taxon>
        <taxon>Sporanaerobacteraceae</taxon>
        <taxon>Sporanaerobacter</taxon>
    </lineage>
</organism>
<dbReference type="InterPro" id="IPR008589">
    <property type="entry name" value="MupG"/>
</dbReference>
<dbReference type="OrthoDB" id="5809921at2"/>
<dbReference type="InterPro" id="IPR013785">
    <property type="entry name" value="Aldolase_TIM"/>
</dbReference>
<evidence type="ECO:0000259" key="2">
    <source>
        <dbReference type="Pfam" id="PF19200"/>
    </source>
</evidence>
<reference evidence="3 4" key="1">
    <citation type="submission" date="2016-11" db="EMBL/GenBank/DDBJ databases">
        <authorList>
            <person name="Jaros S."/>
            <person name="Januszkiewicz K."/>
            <person name="Wedrychowicz H."/>
        </authorList>
    </citation>
    <scope>NUCLEOTIDE SEQUENCE [LARGE SCALE GENOMIC DNA]</scope>
    <source>
        <strain evidence="3 4">DSM 13106</strain>
    </source>
</reference>
<dbReference type="Gene3D" id="2.40.100.10">
    <property type="entry name" value="Cyclophilin-like"/>
    <property type="match status" value="1"/>
</dbReference>
<dbReference type="Gene3D" id="3.20.20.70">
    <property type="entry name" value="Aldolase class I"/>
    <property type="match status" value="1"/>
</dbReference>
<evidence type="ECO:0000313" key="4">
    <source>
        <dbReference type="Proteomes" id="UP000184389"/>
    </source>
</evidence>
<feature type="domain" description="6-phospho-N-acetylmuramidase N-terminal" evidence="2">
    <location>
        <begin position="4"/>
        <end position="239"/>
    </location>
</feature>
<accession>A0A1M5T6P4</accession>
<dbReference type="AlphaFoldDB" id="A0A1M5T6P4"/>
<evidence type="ECO:0000313" key="3">
    <source>
        <dbReference type="EMBL" id="SHH46425.1"/>
    </source>
</evidence>
<dbReference type="Proteomes" id="UP000184389">
    <property type="component" value="Unassembled WGS sequence"/>
</dbReference>
<dbReference type="InterPro" id="IPR029000">
    <property type="entry name" value="Cyclophilin-like_dom_sf"/>
</dbReference>
<dbReference type="InterPro" id="IPR043797">
    <property type="entry name" value="MupG_N"/>
</dbReference>
<protein>
    <recommendedName>
        <fullName evidence="5">Outer surface protein</fullName>
    </recommendedName>
</protein>
<feature type="domain" description="6-phospho-N-acetylmuramidase C-terminal" evidence="1">
    <location>
        <begin position="247"/>
        <end position="361"/>
    </location>
</feature>
<sequence>MKSLGISIYPEKSTNRELFNYIDMAKDAGFKRIFSCLLSTEKSKDEIINKFSSIIDYGNKRGFETIVDVNPFVLKRLKVDSENLSFFRDIGASGFRLDRGYSGYEEAMMTYNDYNLKVEINMSNDTKYIDTIMDYMPNRYNLIGCHNFYPHKYTGLPLDYFEKCTYNFKKYGLNTAAFITSQNSSAFGPWPIGNQLPTLEMHRYMPIQVQLKHMISLDIVDDVIISNCFASEEEFSKIKNMRLDMVSFEIVLEKDVTEIEKTILLDEIHFRRGDISDTVIRSTKSSRDKYKDKSFVIHNAPKNIKRGDILIESDEYGNYKGELEIALKDFENSGKSNVVAKIKDEEVFILDFIKPNQKFNFIIGHN</sequence>
<dbReference type="Pfam" id="PF19200">
    <property type="entry name" value="MupG_N"/>
    <property type="match status" value="1"/>
</dbReference>
<dbReference type="PANTHER" id="PTHR38435:SF1">
    <property type="entry name" value="DUF871 DOMAIN-CONTAINING PROTEIN"/>
    <property type="match status" value="1"/>
</dbReference>
<dbReference type="RefSeq" id="WP_072742830.1">
    <property type="nucleotide sequence ID" value="NZ_FQXR01000002.1"/>
</dbReference>
<proteinExistence type="predicted"/>
<dbReference type="SUPFAM" id="SSF50891">
    <property type="entry name" value="Cyclophilin-like"/>
    <property type="match status" value="1"/>
</dbReference>